<reference evidence="1" key="2">
    <citation type="submission" date="2022-12" db="EMBL/GenBank/DDBJ databases">
        <authorList>
            <person name="Kardos G."/>
            <person name="Sarkozi R."/>
            <person name="Laczko L."/>
            <person name="Marton S."/>
            <person name="Makrai L."/>
            <person name="Banyai K."/>
            <person name="Fodor L."/>
        </authorList>
    </citation>
    <scope>NUCLEOTIDE SEQUENCE</scope>
    <source>
        <strain evidence="1">84/14</strain>
    </source>
</reference>
<sequence>PGVAGNHTVAELHTEPGDQAVLGKKVGIATHLASEDQFESGAQKDVLEKVELGPSGRKVVLAKFGTDLFTQKDELAGY</sequence>
<dbReference type="EMBL" id="JAPQFC010000116">
    <property type="protein sequence ID" value="MCY6524769.1"/>
    <property type="molecule type" value="Genomic_DNA"/>
</dbReference>
<evidence type="ECO:0000313" key="2">
    <source>
        <dbReference type="Proteomes" id="UP001077788"/>
    </source>
</evidence>
<name>A0A9Q4DJN0_ACTPL</name>
<dbReference type="Proteomes" id="UP001077788">
    <property type="component" value="Unassembled WGS sequence"/>
</dbReference>
<accession>A0A9Q4DJN0</accession>
<feature type="non-terminal residue" evidence="1">
    <location>
        <position position="1"/>
    </location>
</feature>
<dbReference type="AlphaFoldDB" id="A0A9Q4DJN0"/>
<gene>
    <name evidence="1" type="ORF">OYG11_11205</name>
</gene>
<dbReference type="RefSeq" id="WP_267991835.1">
    <property type="nucleotide sequence ID" value="NZ_JAPQFC010000116.1"/>
</dbReference>
<comment type="caution">
    <text evidence="1">The sequence shown here is derived from an EMBL/GenBank/DDBJ whole genome shotgun (WGS) entry which is preliminary data.</text>
</comment>
<reference evidence="1" key="1">
    <citation type="journal article" date="2021" name="Vet Sci">
        <title>O-Serogroups and Pathovirotypes of Escherichia coli Isolated from Post-Weaning Piglets Showing Diarrhoea and/or Oedema in South Korea.</title>
        <authorList>
            <person name="Byun J.W."/>
            <person name="Moon B.Y."/>
            <person name="Do K.H."/>
            <person name="Lee K."/>
            <person name="Lee H.Y."/>
            <person name="Kim W.I."/>
            <person name="So B."/>
            <person name="Lee W.K."/>
        </authorList>
    </citation>
    <scope>NUCLEOTIDE SEQUENCE</scope>
    <source>
        <strain evidence="1">84/14</strain>
    </source>
</reference>
<organism evidence="1 2">
    <name type="scientific">Actinobacillus pleuropneumoniae</name>
    <name type="common">Haemophilus pleuropneumoniae</name>
    <dbReference type="NCBI Taxonomy" id="715"/>
    <lineage>
        <taxon>Bacteria</taxon>
        <taxon>Pseudomonadati</taxon>
        <taxon>Pseudomonadota</taxon>
        <taxon>Gammaproteobacteria</taxon>
        <taxon>Pasteurellales</taxon>
        <taxon>Pasteurellaceae</taxon>
        <taxon>Actinobacillus</taxon>
    </lineage>
</organism>
<evidence type="ECO:0000313" key="1">
    <source>
        <dbReference type="EMBL" id="MCY6524769.1"/>
    </source>
</evidence>
<protein>
    <submittedName>
        <fullName evidence="1">Uncharacterized protein</fullName>
    </submittedName>
</protein>
<proteinExistence type="predicted"/>